<dbReference type="Proteomes" id="UP000553862">
    <property type="component" value="Unassembled WGS sequence"/>
</dbReference>
<dbReference type="PROSITE" id="PS50835">
    <property type="entry name" value="IG_LIKE"/>
    <property type="match status" value="2"/>
</dbReference>
<dbReference type="InterPro" id="IPR003599">
    <property type="entry name" value="Ig_sub"/>
</dbReference>
<dbReference type="FunFam" id="2.60.40.10:FF:000283">
    <property type="entry name" value="Immunoglobulin kappa constant"/>
    <property type="match status" value="1"/>
</dbReference>
<accession>A0A7L3V655</accession>
<keyword evidence="1" id="KW-1015">Disulfide bond</keyword>
<dbReference type="InterPro" id="IPR003597">
    <property type="entry name" value="Ig_C1-set"/>
</dbReference>
<proteinExistence type="predicted"/>
<sequence length="234" mass="25054">MAWAPLLFVVLAHSTGSLVQAALTQPSEMSAKVGETVRITCSGSSYSYGWYQQKVPGTAPVTVIYSNDKRPSGIPSRFSGSKSGSTGTLTITGVQAEDEAVYYCGGYDSSSTAALALSDPVPLSSLTGQPRVAPTVHLFAPSSEEMESQGKATLVCLMENFYPRSVTVEWVGDGQTISSGVETSQPQRQSNNQYMASSYLSLEATKWQSYNSVSCKVRHVAGNVEKTVNRSECY</sequence>
<dbReference type="AlphaFoldDB" id="A0A7L3V655"/>
<protein>
    <submittedName>
        <fullName evidence="4">IGL1 protein</fullName>
    </submittedName>
</protein>
<evidence type="ECO:0000313" key="5">
    <source>
        <dbReference type="Proteomes" id="UP000553862"/>
    </source>
</evidence>
<dbReference type="Gene3D" id="2.60.40.10">
    <property type="entry name" value="Immunoglobulins"/>
    <property type="match status" value="2"/>
</dbReference>
<comment type="caution">
    <text evidence="4">The sequence shown here is derived from an EMBL/GenBank/DDBJ whole genome shotgun (WGS) entry which is preliminary data.</text>
</comment>
<evidence type="ECO:0000256" key="2">
    <source>
        <dbReference type="SAM" id="SignalP"/>
    </source>
</evidence>
<organism evidence="4 5">
    <name type="scientific">Molothrus ater</name>
    <name type="common">Brown-headed cowbird</name>
    <dbReference type="NCBI Taxonomy" id="84834"/>
    <lineage>
        <taxon>Eukaryota</taxon>
        <taxon>Metazoa</taxon>
        <taxon>Chordata</taxon>
        <taxon>Craniata</taxon>
        <taxon>Vertebrata</taxon>
        <taxon>Euteleostomi</taxon>
        <taxon>Archelosauria</taxon>
        <taxon>Archosauria</taxon>
        <taxon>Dinosauria</taxon>
        <taxon>Saurischia</taxon>
        <taxon>Theropoda</taxon>
        <taxon>Coelurosauria</taxon>
        <taxon>Aves</taxon>
        <taxon>Neognathae</taxon>
        <taxon>Neoaves</taxon>
        <taxon>Telluraves</taxon>
        <taxon>Australaves</taxon>
        <taxon>Passeriformes</taxon>
        <taxon>Passeroidea</taxon>
        <taxon>Icteridae</taxon>
        <taxon>Molothrus</taxon>
    </lineage>
</organism>
<evidence type="ECO:0000313" key="4">
    <source>
        <dbReference type="EMBL" id="NXV59902.1"/>
    </source>
</evidence>
<dbReference type="PANTHER" id="PTHR23267">
    <property type="entry name" value="IMMUNOGLOBULIN LIGHT CHAIN"/>
    <property type="match status" value="1"/>
</dbReference>
<gene>
    <name evidence="4" type="primary">Igl1</name>
    <name evidence="4" type="ORF">MOLATE_R09217</name>
</gene>
<dbReference type="Pfam" id="PF07654">
    <property type="entry name" value="C1-set"/>
    <property type="match status" value="1"/>
</dbReference>
<keyword evidence="2" id="KW-0732">Signal</keyword>
<dbReference type="InterPro" id="IPR007110">
    <property type="entry name" value="Ig-like_dom"/>
</dbReference>
<feature type="signal peptide" evidence="2">
    <location>
        <begin position="1"/>
        <end position="21"/>
    </location>
</feature>
<dbReference type="SUPFAM" id="SSF48726">
    <property type="entry name" value="Immunoglobulin"/>
    <property type="match status" value="2"/>
</dbReference>
<dbReference type="InterPro" id="IPR050150">
    <property type="entry name" value="IgV_Light_Chain"/>
</dbReference>
<name>A0A7L3V655_MOLAT</name>
<feature type="chain" id="PRO_5029765957" evidence="2">
    <location>
        <begin position="22"/>
        <end position="234"/>
    </location>
</feature>
<feature type="domain" description="Ig-like" evidence="3">
    <location>
        <begin position="130"/>
        <end position="229"/>
    </location>
</feature>
<feature type="non-terminal residue" evidence="4">
    <location>
        <position position="234"/>
    </location>
</feature>
<dbReference type="Pfam" id="PF07686">
    <property type="entry name" value="V-set"/>
    <property type="match status" value="1"/>
</dbReference>
<dbReference type="InterPro" id="IPR013783">
    <property type="entry name" value="Ig-like_fold"/>
</dbReference>
<dbReference type="InterPro" id="IPR013106">
    <property type="entry name" value="Ig_V-set"/>
</dbReference>
<feature type="non-terminal residue" evidence="4">
    <location>
        <position position="1"/>
    </location>
</feature>
<dbReference type="SMART" id="SM00406">
    <property type="entry name" value="IGv"/>
    <property type="match status" value="1"/>
</dbReference>
<evidence type="ECO:0000256" key="1">
    <source>
        <dbReference type="ARBA" id="ARBA00023157"/>
    </source>
</evidence>
<keyword evidence="5" id="KW-1185">Reference proteome</keyword>
<evidence type="ECO:0000259" key="3">
    <source>
        <dbReference type="PROSITE" id="PS50835"/>
    </source>
</evidence>
<dbReference type="CDD" id="cd07699">
    <property type="entry name" value="IgC1_L"/>
    <property type="match status" value="1"/>
</dbReference>
<dbReference type="SMART" id="SM00409">
    <property type="entry name" value="IG"/>
    <property type="match status" value="2"/>
</dbReference>
<reference evidence="4 5" key="1">
    <citation type="submission" date="2019-09" db="EMBL/GenBank/DDBJ databases">
        <title>Bird 10,000 Genomes (B10K) Project - Family phase.</title>
        <authorList>
            <person name="Zhang G."/>
        </authorList>
    </citation>
    <scope>NUCLEOTIDE SEQUENCE [LARGE SCALE GENOMIC DNA]</scope>
    <source>
        <strain evidence="4">OUT-0049</strain>
        <tissue evidence="4">Muscle</tissue>
    </source>
</reference>
<feature type="domain" description="Ig-like" evidence="3">
    <location>
        <begin position="5"/>
        <end position="116"/>
    </location>
</feature>
<dbReference type="InterPro" id="IPR036179">
    <property type="entry name" value="Ig-like_dom_sf"/>
</dbReference>
<dbReference type="EMBL" id="VZUF01142180">
    <property type="protein sequence ID" value="NXV59902.1"/>
    <property type="molecule type" value="Genomic_DNA"/>
</dbReference>
<dbReference type="SMART" id="SM00407">
    <property type="entry name" value="IGc1"/>
    <property type="match status" value="1"/>
</dbReference>